<keyword evidence="2" id="KW-1185">Reference proteome</keyword>
<reference evidence="1 2" key="1">
    <citation type="submission" date="2020-04" db="EMBL/GenBank/DDBJ databases">
        <authorList>
            <person name="De Canck E."/>
        </authorList>
    </citation>
    <scope>NUCLEOTIDE SEQUENCE [LARGE SCALE GENOMIC DNA]</scope>
    <source>
        <strain evidence="1 2">LMG 28138</strain>
    </source>
</reference>
<organism evidence="1 2">
    <name type="scientific">Pararobbsia alpina</name>
    <dbReference type="NCBI Taxonomy" id="621374"/>
    <lineage>
        <taxon>Bacteria</taxon>
        <taxon>Pseudomonadati</taxon>
        <taxon>Pseudomonadota</taxon>
        <taxon>Betaproteobacteria</taxon>
        <taxon>Burkholderiales</taxon>
        <taxon>Burkholderiaceae</taxon>
        <taxon>Pararobbsia</taxon>
    </lineage>
</organism>
<dbReference type="EMBL" id="CADIKM010000006">
    <property type="protein sequence ID" value="CAB3784598.1"/>
    <property type="molecule type" value="Genomic_DNA"/>
</dbReference>
<protein>
    <submittedName>
        <fullName evidence="1">Uncharacterized protein</fullName>
    </submittedName>
</protein>
<dbReference type="RefSeq" id="WP_175104441.1">
    <property type="nucleotide sequence ID" value="NZ_CADIKM010000006.1"/>
</dbReference>
<accession>A0A6S7CPG1</accession>
<gene>
    <name evidence="1" type="ORF">LMG28138_01841</name>
</gene>
<evidence type="ECO:0000313" key="1">
    <source>
        <dbReference type="EMBL" id="CAB3784598.1"/>
    </source>
</evidence>
<name>A0A6S7CPG1_9BURK</name>
<proteinExistence type="predicted"/>
<sequence>MTTEQKPWMNRTPYQVYFEALWSAPEGYALVPIEPTPDMFNAGQACGGYADRVYRAMLAAAPSHAETR</sequence>
<evidence type="ECO:0000313" key="2">
    <source>
        <dbReference type="Proteomes" id="UP000494115"/>
    </source>
</evidence>
<dbReference type="AlphaFoldDB" id="A0A6S7CPG1"/>
<dbReference type="Proteomes" id="UP000494115">
    <property type="component" value="Unassembled WGS sequence"/>
</dbReference>